<dbReference type="InterPro" id="IPR036388">
    <property type="entry name" value="WH-like_DNA-bd_sf"/>
</dbReference>
<dbReference type="Gene3D" id="1.25.40.10">
    <property type="entry name" value="Tetratricopeptide repeat domain"/>
    <property type="match status" value="2"/>
</dbReference>
<dbReference type="InterPro" id="IPR002182">
    <property type="entry name" value="NB-ARC"/>
</dbReference>
<keyword evidence="2 3" id="KW-0238">DNA-binding</keyword>
<dbReference type="GO" id="GO:0043531">
    <property type="term" value="F:ADP binding"/>
    <property type="evidence" value="ECO:0007669"/>
    <property type="project" value="InterPro"/>
</dbReference>
<feature type="domain" description="OmpR/PhoB-type" evidence="4">
    <location>
        <begin position="1"/>
        <end position="96"/>
    </location>
</feature>
<feature type="DNA-binding region" description="OmpR/PhoB-type" evidence="3">
    <location>
        <begin position="1"/>
        <end position="96"/>
    </location>
</feature>
<dbReference type="Pfam" id="PF00931">
    <property type="entry name" value="NB-ARC"/>
    <property type="match status" value="1"/>
</dbReference>
<dbReference type="GO" id="GO:0000160">
    <property type="term" value="P:phosphorelay signal transduction system"/>
    <property type="evidence" value="ECO:0007669"/>
    <property type="project" value="InterPro"/>
</dbReference>
<comment type="similarity">
    <text evidence="1">Belongs to the AfsR/DnrI/RedD regulatory family.</text>
</comment>
<dbReference type="InterPro" id="IPR005158">
    <property type="entry name" value="BTAD"/>
</dbReference>
<dbReference type="SUPFAM" id="SSF52540">
    <property type="entry name" value="P-loop containing nucleoside triphosphate hydrolases"/>
    <property type="match status" value="1"/>
</dbReference>
<dbReference type="GO" id="GO:0003677">
    <property type="term" value="F:DNA binding"/>
    <property type="evidence" value="ECO:0007669"/>
    <property type="project" value="UniProtKB-UniRule"/>
</dbReference>
<dbReference type="SUPFAM" id="SSF48452">
    <property type="entry name" value="TPR-like"/>
    <property type="match status" value="3"/>
</dbReference>
<evidence type="ECO:0000256" key="2">
    <source>
        <dbReference type="ARBA" id="ARBA00023125"/>
    </source>
</evidence>
<sequence>MRFGVLGPLGVWTDAGEVVTIPGLKVRALLVDLLVHEGHPVSVDRLVEDLWGEEPPGNPAGALQVRVSQLRKALEDAEPGGKNLVVSRAPGYLLRPDPGALDAERFAHLLTQAEAADSPRTKARLLGEALDLWRGPAYADFADEEYTRSAIVRLEEQRLSALEQHAEARLELGEHGLLVGELGDLVARHPLRERLRAVHMRALYRAGRQSEALASYGELRERLADELGLDPGPDVVALHQAILGQDPSLSVPADRPLTNLPAALSKLIGRDDALAEVCALVGDERLVTLTGSGGVGKTRLALEAANRLLDGFADGAWLVELDQGVQAGLEQASRTPAEAVMTALDIREGADAADVAGQLVGALRQRRMLLVLDNCEHVVEQVAELAESLLRACPGLRILATSREPLAVDGEVLWSVPPLDVPASADLTVMARSEAVRLFVTRAAAAARGFALDAGNAQAVAQLCRRLDGIPLALELAATRVRALGVHGVVARLDDRFRLLASGQRGAPARQQTLTAVIDWSWELLSDEERRVLRRLAAHAEGCTLEAAESVCGEPGLDVLDLLARLVDRSLVVVVDTPAGVRYRLLESVSAYCLARLADAGELDRVRLAHLRHYLALAEQAEPKLYGHEQRDWLLRLDAEAANMRTALDTAIAHADGDGAARLANALTWYWFLRGRLAEGRRSLAAALSVPGDPTPARARAAAWHAGFALTLGEHVEWGPALEAVADPGQRARAGLFLAMHVPDMPTGQELTSRALATFRAVGDTWGVAAALARQAMDAFTRRDVEALERLAGESARLFTELGDHWGLLRATEWLASVAEMAYDAERANRLFGEGLRMAEDLGLWPQVATHTAWLGWVAMESGEYDRAVELCERARKLAADQGYKDGEIQAEMGLAITLRRTGRLDEAETIWLRLLEGARRGPAMYLSDALTELGHIAEMRGDNAKALALQAEALEAAQRLGDPRGATSVVEGAASASGATEKAARLLGLAAAAREHHQTPAGPWELSEIERIAAQARDALGEEAFAAAYAEGAALKLEDAPKLL</sequence>
<dbReference type="SMART" id="SM00862">
    <property type="entry name" value="Trans_reg_C"/>
    <property type="match status" value="1"/>
</dbReference>
<dbReference type="PROSITE" id="PS51755">
    <property type="entry name" value="OMPR_PHOB"/>
    <property type="match status" value="1"/>
</dbReference>
<dbReference type="InterPro" id="IPR011990">
    <property type="entry name" value="TPR-like_helical_dom_sf"/>
</dbReference>
<evidence type="ECO:0000313" key="5">
    <source>
        <dbReference type="EMBL" id="RVX47742.1"/>
    </source>
</evidence>
<dbReference type="InterPro" id="IPR027417">
    <property type="entry name" value="P-loop_NTPase"/>
</dbReference>
<dbReference type="Pfam" id="PF03704">
    <property type="entry name" value="BTAD"/>
    <property type="match status" value="1"/>
</dbReference>
<accession>A0A438MP96</accession>
<dbReference type="InterPro" id="IPR058852">
    <property type="entry name" value="HTH_77"/>
</dbReference>
<evidence type="ECO:0000256" key="3">
    <source>
        <dbReference type="PROSITE-ProRule" id="PRU01091"/>
    </source>
</evidence>
<evidence type="ECO:0000313" key="6">
    <source>
        <dbReference type="Proteomes" id="UP000284824"/>
    </source>
</evidence>
<dbReference type="OrthoDB" id="3194665at2"/>
<dbReference type="Pfam" id="PF00486">
    <property type="entry name" value="Trans_reg_C"/>
    <property type="match status" value="1"/>
</dbReference>
<dbReference type="Gene3D" id="3.40.50.300">
    <property type="entry name" value="P-loop containing nucleotide triphosphate hydrolases"/>
    <property type="match status" value="1"/>
</dbReference>
<dbReference type="PANTHER" id="PTHR47691">
    <property type="entry name" value="REGULATOR-RELATED"/>
    <property type="match status" value="1"/>
</dbReference>
<protein>
    <submittedName>
        <fullName evidence="5">Putative ATPase</fullName>
    </submittedName>
</protein>
<dbReference type="PRINTS" id="PR00364">
    <property type="entry name" value="DISEASERSIST"/>
</dbReference>
<dbReference type="InterPro" id="IPR016032">
    <property type="entry name" value="Sig_transdc_resp-reg_C-effctor"/>
</dbReference>
<dbReference type="Gene3D" id="1.10.10.10">
    <property type="entry name" value="Winged helix-like DNA-binding domain superfamily/Winged helix DNA-binding domain"/>
    <property type="match status" value="1"/>
</dbReference>
<proteinExistence type="inferred from homology"/>
<dbReference type="EMBL" id="SAUN01000001">
    <property type="protein sequence ID" value="RVX47742.1"/>
    <property type="molecule type" value="Genomic_DNA"/>
</dbReference>
<reference evidence="5 6" key="1">
    <citation type="submission" date="2019-01" db="EMBL/GenBank/DDBJ databases">
        <title>Sequencing the genomes of 1000 actinobacteria strains.</title>
        <authorList>
            <person name="Klenk H.-P."/>
        </authorList>
    </citation>
    <scope>NUCLEOTIDE SEQUENCE [LARGE SCALE GENOMIC DNA]</scope>
    <source>
        <strain evidence="5 6">DSM 43925</strain>
    </source>
</reference>
<gene>
    <name evidence="5" type="ORF">EDD27_10691</name>
</gene>
<dbReference type="CDD" id="cd15831">
    <property type="entry name" value="BTAD"/>
    <property type="match status" value="1"/>
</dbReference>
<keyword evidence="6" id="KW-1185">Reference proteome</keyword>
<dbReference type="PANTHER" id="PTHR47691:SF3">
    <property type="entry name" value="HTH-TYPE TRANSCRIPTIONAL REGULATOR RV0890C-RELATED"/>
    <property type="match status" value="1"/>
</dbReference>
<evidence type="ECO:0000259" key="4">
    <source>
        <dbReference type="PROSITE" id="PS51755"/>
    </source>
</evidence>
<dbReference type="InterPro" id="IPR001867">
    <property type="entry name" value="OmpR/PhoB-type_DNA-bd"/>
</dbReference>
<dbReference type="GO" id="GO:0006355">
    <property type="term" value="P:regulation of DNA-templated transcription"/>
    <property type="evidence" value="ECO:0007669"/>
    <property type="project" value="InterPro"/>
</dbReference>
<dbReference type="SUPFAM" id="SSF46894">
    <property type="entry name" value="C-terminal effector domain of the bipartite response regulators"/>
    <property type="match status" value="1"/>
</dbReference>
<dbReference type="SMART" id="SM01043">
    <property type="entry name" value="BTAD"/>
    <property type="match status" value="1"/>
</dbReference>
<comment type="caution">
    <text evidence="5">The sequence shown here is derived from an EMBL/GenBank/DDBJ whole genome shotgun (WGS) entry which is preliminary data.</text>
</comment>
<dbReference type="RefSeq" id="WP_127940133.1">
    <property type="nucleotide sequence ID" value="NZ_SAUN01000001.1"/>
</dbReference>
<dbReference type="Pfam" id="PF25872">
    <property type="entry name" value="HTH_77"/>
    <property type="match status" value="1"/>
</dbReference>
<organism evidence="5 6">
    <name type="scientific">Nonomuraea polychroma</name>
    <dbReference type="NCBI Taxonomy" id="46176"/>
    <lineage>
        <taxon>Bacteria</taxon>
        <taxon>Bacillati</taxon>
        <taxon>Actinomycetota</taxon>
        <taxon>Actinomycetes</taxon>
        <taxon>Streptosporangiales</taxon>
        <taxon>Streptosporangiaceae</taxon>
        <taxon>Nonomuraea</taxon>
    </lineage>
</organism>
<dbReference type="AlphaFoldDB" id="A0A438MP96"/>
<dbReference type="Proteomes" id="UP000284824">
    <property type="component" value="Unassembled WGS sequence"/>
</dbReference>
<evidence type="ECO:0000256" key="1">
    <source>
        <dbReference type="ARBA" id="ARBA00005820"/>
    </source>
</evidence>
<name>A0A438MP96_9ACTN</name>